<dbReference type="HOGENOM" id="CLU_156542_0_0_10"/>
<evidence type="ECO:0008006" key="3">
    <source>
        <dbReference type="Google" id="ProtNLM"/>
    </source>
</evidence>
<dbReference type="EMBL" id="AFXP01000024">
    <property type="protein sequence ID" value="EHG15252.1"/>
    <property type="molecule type" value="Genomic_DNA"/>
</dbReference>
<dbReference type="Proteomes" id="UP000004597">
    <property type="component" value="Unassembled WGS sequence"/>
</dbReference>
<comment type="caution">
    <text evidence="1">The sequence shown here is derived from an EMBL/GenBank/DDBJ whole genome shotgun (WGS) entry which is preliminary data.</text>
</comment>
<accession>G6AJ48</accession>
<sequence>MVIYENIPTFATHTNKEKNMKIYLKASLLLMGFLFTQTTIVSAQCPIKEQIMNSGEDDNKQEQAKPADPTTRTLIIFYDKAKGNKPLLKAIKQNNCTLTYKYKEFNGVAIKVRDGWDIDKAIAYFKGVKGVLSVGKNGVMQLQ</sequence>
<evidence type="ECO:0000313" key="2">
    <source>
        <dbReference type="Proteomes" id="UP000004597"/>
    </source>
</evidence>
<proteinExistence type="predicted"/>
<gene>
    <name evidence="1" type="ORF">HMPREF9138_02125</name>
</gene>
<dbReference type="PATRIC" id="fig|857291.3.peg.2123"/>
<dbReference type="AlphaFoldDB" id="G6AJ48"/>
<evidence type="ECO:0000313" key="1">
    <source>
        <dbReference type="EMBL" id="EHG15252.1"/>
    </source>
</evidence>
<name>G6AJ48_9BACT</name>
<keyword evidence="2" id="KW-1185">Reference proteome</keyword>
<reference evidence="1 2" key="1">
    <citation type="submission" date="2011-10" db="EMBL/GenBank/DDBJ databases">
        <title>The Genome Sequence of Prevotella histicola F0411.</title>
        <authorList>
            <consortium name="The Broad Institute Genome Sequencing Platform"/>
            <person name="Earl A."/>
            <person name="Ward D."/>
            <person name="Feldgarden M."/>
            <person name="Gevers D."/>
            <person name="Izard J."/>
            <person name="Ganesan A."/>
            <person name="Blanton J.M."/>
            <person name="Baranova O.V."/>
            <person name="Tanner A.C."/>
            <person name="Mathney J.M.J."/>
            <person name="Dewhirst F.E."/>
            <person name="Young S.K."/>
            <person name="Zeng Q."/>
            <person name="Gargeya S."/>
            <person name="Fitzgerald M."/>
            <person name="Haas B."/>
            <person name="Abouelleil A."/>
            <person name="Alvarado L."/>
            <person name="Arachchi H.M."/>
            <person name="Berlin A."/>
            <person name="Brown A."/>
            <person name="Chapman S.B."/>
            <person name="Chen Z."/>
            <person name="Dunbar C."/>
            <person name="Freedman E."/>
            <person name="Gearin G."/>
            <person name="Gellesch M."/>
            <person name="Goldberg J."/>
            <person name="Griggs A."/>
            <person name="Gujja S."/>
            <person name="Heiman D."/>
            <person name="Howarth C."/>
            <person name="Larson L."/>
            <person name="Lui A."/>
            <person name="MacDonald P.J.P."/>
            <person name="Montmayeur A."/>
            <person name="Murphy C."/>
            <person name="Neiman D."/>
            <person name="Pearson M."/>
            <person name="Priest M."/>
            <person name="Roberts A."/>
            <person name="Saif S."/>
            <person name="Shea T."/>
            <person name="Shenoy N."/>
            <person name="Sisk P."/>
            <person name="Stolte C."/>
            <person name="Sykes S."/>
            <person name="Wortman J."/>
            <person name="Nusbaum C."/>
            <person name="Birren B."/>
        </authorList>
    </citation>
    <scope>NUCLEOTIDE SEQUENCE [LARGE SCALE GENOMIC DNA]</scope>
    <source>
        <strain evidence="1 2">F0411</strain>
    </source>
</reference>
<organism evidence="1 2">
    <name type="scientific">Prevotella histicola F0411</name>
    <dbReference type="NCBI Taxonomy" id="857291"/>
    <lineage>
        <taxon>Bacteria</taxon>
        <taxon>Pseudomonadati</taxon>
        <taxon>Bacteroidota</taxon>
        <taxon>Bacteroidia</taxon>
        <taxon>Bacteroidales</taxon>
        <taxon>Prevotellaceae</taxon>
        <taxon>Prevotella</taxon>
    </lineage>
</organism>
<protein>
    <recommendedName>
        <fullName evidence="3">Inhibitor I9 domain-containing protein</fullName>
    </recommendedName>
</protein>